<accession>A7HJI8</accession>
<feature type="domain" description="DNA mismatch repair proteins mutS family" evidence="5">
    <location>
        <begin position="279"/>
        <end position="475"/>
    </location>
</feature>
<keyword evidence="7" id="KW-1185">Reference proteome</keyword>
<protein>
    <submittedName>
        <fullName evidence="6">DNA mismatch repair protein MutS domain protein</fullName>
    </submittedName>
</protein>
<dbReference type="InterPro" id="IPR045076">
    <property type="entry name" value="MutS"/>
</dbReference>
<dbReference type="Gene3D" id="3.40.50.300">
    <property type="entry name" value="P-loop containing nucleotide triphosphate hydrolases"/>
    <property type="match status" value="1"/>
</dbReference>
<reference evidence="6 7" key="1">
    <citation type="submission" date="2007-07" db="EMBL/GenBank/DDBJ databases">
        <title>Complete sequence of Fervidobacterium nodosum Rt17-B1.</title>
        <authorList>
            <consortium name="US DOE Joint Genome Institute"/>
            <person name="Copeland A."/>
            <person name="Lucas S."/>
            <person name="Lapidus A."/>
            <person name="Barry K."/>
            <person name="Glavina del Rio T."/>
            <person name="Dalin E."/>
            <person name="Tice H."/>
            <person name="Pitluck S."/>
            <person name="Saunders E."/>
            <person name="Brettin T."/>
            <person name="Bruce D."/>
            <person name="Detter J.C."/>
            <person name="Han C."/>
            <person name="Schmutz J."/>
            <person name="Larimer F."/>
            <person name="Land M."/>
            <person name="Hauser L."/>
            <person name="Kyrpides N."/>
            <person name="Mikhailova N."/>
            <person name="Nelson K."/>
            <person name="Gogarten J.P."/>
            <person name="Noll K."/>
            <person name="Richardson P."/>
        </authorList>
    </citation>
    <scope>NUCLEOTIDE SEQUENCE [LARGE SCALE GENOMIC DNA]</scope>
    <source>
        <strain evidence="7">ATCC 35602 / DSM 5306 / Rt17-B1</strain>
    </source>
</reference>
<dbReference type="GO" id="GO:0140664">
    <property type="term" value="F:ATP-dependent DNA damage sensor activity"/>
    <property type="evidence" value="ECO:0007669"/>
    <property type="project" value="InterPro"/>
</dbReference>
<dbReference type="KEGG" id="fno:Fnod_0204"/>
<evidence type="ECO:0000313" key="6">
    <source>
        <dbReference type="EMBL" id="ABS60071.1"/>
    </source>
</evidence>
<dbReference type="RefSeq" id="WP_011993394.1">
    <property type="nucleotide sequence ID" value="NC_009718.1"/>
</dbReference>
<dbReference type="Proteomes" id="UP000002415">
    <property type="component" value="Chromosome"/>
</dbReference>
<dbReference type="SUPFAM" id="SSF48334">
    <property type="entry name" value="DNA repair protein MutS, domain III"/>
    <property type="match status" value="1"/>
</dbReference>
<keyword evidence="1" id="KW-0547">Nucleotide-binding</keyword>
<dbReference type="Pfam" id="PF00488">
    <property type="entry name" value="MutS_V"/>
    <property type="match status" value="1"/>
</dbReference>
<dbReference type="HOGENOM" id="CLU_041770_0_0_0"/>
<keyword evidence="4" id="KW-0175">Coiled coil</keyword>
<dbReference type="InterPro" id="IPR027417">
    <property type="entry name" value="P-loop_NTPase"/>
</dbReference>
<sequence>MNYTNLTTIPKKREDFERLIGFDYIKSLLDPKTPYGQKYFQHLVPLSFENILTHHSDVEELIKTFQNEKFLEDILNNLECVLDVSHTFERIKNKEILDEIELFELKNYVLVVDSIREMIKNHLPKKFVPPELTDVIDLLDPEGLRMPTFYIYDAYSKELAEIRKKKRELLKSENNCEDEILALTEKESQIEKMILEEISQRLSNYHHIISESIEKIKYLDVILTKTRLSEELGLSCPQITREKNRSIKIKGMFNPKLKSELEKLGKTYQPVDIEITPGVTVMVGANMSGKSVVLRTVALIQYMAQLGFFVPAQSCELTYVDNISIIAEDNQKPLSGLSSFGAEILLINEALKETEGKTSLILIDEPARTTNPYEGTIIVNALVKLFEKNKSYTIIVTHFDDIQARRRLRIKGLKEKLLKDKSNRNSEDIINNLQDYIDYQIIQADNSTVPKDAIKIMELLNIDEKIMRLVKEIKI</sequence>
<dbReference type="GO" id="GO:0005524">
    <property type="term" value="F:ATP binding"/>
    <property type="evidence" value="ECO:0007669"/>
    <property type="project" value="UniProtKB-KW"/>
</dbReference>
<proteinExistence type="predicted"/>
<dbReference type="EMBL" id="CP000771">
    <property type="protein sequence ID" value="ABS60071.1"/>
    <property type="molecule type" value="Genomic_DNA"/>
</dbReference>
<keyword evidence="3" id="KW-0238">DNA-binding</keyword>
<dbReference type="SMART" id="SM00534">
    <property type="entry name" value="MUTSac"/>
    <property type="match status" value="1"/>
</dbReference>
<dbReference type="AlphaFoldDB" id="A7HJI8"/>
<evidence type="ECO:0000256" key="1">
    <source>
        <dbReference type="ARBA" id="ARBA00022741"/>
    </source>
</evidence>
<dbReference type="InterPro" id="IPR000432">
    <property type="entry name" value="DNA_mismatch_repair_MutS_C"/>
</dbReference>
<evidence type="ECO:0000313" key="7">
    <source>
        <dbReference type="Proteomes" id="UP000002415"/>
    </source>
</evidence>
<dbReference type="PANTHER" id="PTHR11361">
    <property type="entry name" value="DNA MISMATCH REPAIR PROTEIN MUTS FAMILY MEMBER"/>
    <property type="match status" value="1"/>
</dbReference>
<evidence type="ECO:0000256" key="3">
    <source>
        <dbReference type="ARBA" id="ARBA00023125"/>
    </source>
</evidence>
<feature type="coiled-coil region" evidence="4">
    <location>
        <begin position="152"/>
        <end position="179"/>
    </location>
</feature>
<name>A7HJI8_FERNB</name>
<gene>
    <name evidence="6" type="ordered locus">Fnod_0204</name>
</gene>
<dbReference type="GO" id="GO:0006298">
    <property type="term" value="P:mismatch repair"/>
    <property type="evidence" value="ECO:0007669"/>
    <property type="project" value="InterPro"/>
</dbReference>
<dbReference type="eggNOG" id="COG0249">
    <property type="taxonomic scope" value="Bacteria"/>
</dbReference>
<reference evidence="6 7" key="2">
    <citation type="journal article" date="2009" name="Proc. Natl. Acad. Sci. U.S.A.">
        <title>On the chimeric nature, thermophilic origin, and phylogenetic placement of the Thermotogales.</title>
        <authorList>
            <person name="Zhaxybayeva O."/>
            <person name="Swithers K.S."/>
            <person name="Lapierre P."/>
            <person name="Fournier G.P."/>
            <person name="Bickhart D.M."/>
            <person name="DeBoy R.T."/>
            <person name="Nelson K.E."/>
            <person name="Nesbo C.L."/>
            <person name="Doolittle W.F."/>
            <person name="Gogarten J.P."/>
            <person name="Noll K.M."/>
        </authorList>
    </citation>
    <scope>NUCLEOTIDE SEQUENCE [LARGE SCALE GENOMIC DNA]</scope>
    <source>
        <strain evidence="7">ATCC 35602 / DSM 5306 / Rt17-B1</strain>
    </source>
</reference>
<dbReference type="InterPro" id="IPR036187">
    <property type="entry name" value="DNA_mismatch_repair_MutS_sf"/>
</dbReference>
<dbReference type="PANTHER" id="PTHR11361:SF14">
    <property type="entry name" value="DNA MISMATCH REPAIR PROTEIN MUTS, TYPE 2"/>
    <property type="match status" value="1"/>
</dbReference>
<keyword evidence="2" id="KW-0067">ATP-binding</keyword>
<organism evidence="6 7">
    <name type="scientific">Fervidobacterium nodosum (strain ATCC 35602 / DSM 5306 / Rt17-B1)</name>
    <dbReference type="NCBI Taxonomy" id="381764"/>
    <lineage>
        <taxon>Bacteria</taxon>
        <taxon>Thermotogati</taxon>
        <taxon>Thermotogota</taxon>
        <taxon>Thermotogae</taxon>
        <taxon>Thermotogales</taxon>
        <taxon>Fervidobacteriaceae</taxon>
        <taxon>Fervidobacterium</taxon>
    </lineage>
</organism>
<evidence type="ECO:0000259" key="5">
    <source>
        <dbReference type="SMART" id="SM00534"/>
    </source>
</evidence>
<dbReference type="SUPFAM" id="SSF52540">
    <property type="entry name" value="P-loop containing nucleoside triphosphate hydrolases"/>
    <property type="match status" value="1"/>
</dbReference>
<evidence type="ECO:0000256" key="4">
    <source>
        <dbReference type="SAM" id="Coils"/>
    </source>
</evidence>
<dbReference type="OrthoDB" id="9777812at2"/>
<evidence type="ECO:0000256" key="2">
    <source>
        <dbReference type="ARBA" id="ARBA00022840"/>
    </source>
</evidence>
<dbReference type="STRING" id="381764.Fnod_0204"/>
<dbReference type="GO" id="GO:0030983">
    <property type="term" value="F:mismatched DNA binding"/>
    <property type="evidence" value="ECO:0007669"/>
    <property type="project" value="InterPro"/>
</dbReference>